<dbReference type="EMBL" id="MPTB01000034">
    <property type="protein sequence ID" value="OMD43822.1"/>
    <property type="molecule type" value="Genomic_DNA"/>
</dbReference>
<feature type="compositionally biased region" description="Basic and acidic residues" evidence="1">
    <location>
        <begin position="55"/>
        <end position="64"/>
    </location>
</feature>
<dbReference type="RefSeq" id="WP_038590093.1">
    <property type="nucleotide sequence ID" value="NZ_MPTB01000034.1"/>
</dbReference>
<reference evidence="2 3" key="1">
    <citation type="submission" date="2016-10" db="EMBL/GenBank/DDBJ databases">
        <title>Paenibacillus species isolates.</title>
        <authorList>
            <person name="Beno S.M."/>
        </authorList>
    </citation>
    <scope>NUCLEOTIDE SEQUENCE [LARGE SCALE GENOMIC DNA]</scope>
    <source>
        <strain evidence="2 3">FSL H7-0744</strain>
    </source>
</reference>
<name>A0ABX3H3V0_PAEBO</name>
<keyword evidence="3" id="KW-1185">Reference proteome</keyword>
<proteinExistence type="predicted"/>
<evidence type="ECO:0000313" key="3">
    <source>
        <dbReference type="Proteomes" id="UP000187412"/>
    </source>
</evidence>
<gene>
    <name evidence="2" type="ORF">BSK56_23735</name>
</gene>
<comment type="caution">
    <text evidence="2">The sequence shown here is derived from an EMBL/GenBank/DDBJ whole genome shotgun (WGS) entry which is preliminary data.</text>
</comment>
<sequence>MRSRNENGRYRQKRGEAQAGNLEKKYGSDFGVRSDMKLETLRRQTDGESLTPMLKEQHVKNLKE</sequence>
<dbReference type="Proteomes" id="UP000187412">
    <property type="component" value="Unassembled WGS sequence"/>
</dbReference>
<evidence type="ECO:0000313" key="2">
    <source>
        <dbReference type="EMBL" id="OMD43822.1"/>
    </source>
</evidence>
<evidence type="ECO:0000256" key="1">
    <source>
        <dbReference type="SAM" id="MobiDB-lite"/>
    </source>
</evidence>
<feature type="region of interest" description="Disordered" evidence="1">
    <location>
        <begin position="41"/>
        <end position="64"/>
    </location>
</feature>
<feature type="region of interest" description="Disordered" evidence="1">
    <location>
        <begin position="1"/>
        <end position="28"/>
    </location>
</feature>
<organism evidence="2 3">
    <name type="scientific">Paenibacillus borealis</name>
    <dbReference type="NCBI Taxonomy" id="160799"/>
    <lineage>
        <taxon>Bacteria</taxon>
        <taxon>Bacillati</taxon>
        <taxon>Bacillota</taxon>
        <taxon>Bacilli</taxon>
        <taxon>Bacillales</taxon>
        <taxon>Paenibacillaceae</taxon>
        <taxon>Paenibacillus</taxon>
    </lineage>
</organism>
<protein>
    <submittedName>
        <fullName evidence="2">Uncharacterized protein</fullName>
    </submittedName>
</protein>
<accession>A0ABX3H3V0</accession>